<name>A0A5R8KEL7_9BACT</name>
<keyword evidence="3" id="KW-1185">Reference proteome</keyword>
<organism evidence="2 3">
    <name type="scientific">Phragmitibacter flavus</name>
    <dbReference type="NCBI Taxonomy" id="2576071"/>
    <lineage>
        <taxon>Bacteria</taxon>
        <taxon>Pseudomonadati</taxon>
        <taxon>Verrucomicrobiota</taxon>
        <taxon>Verrucomicrobiia</taxon>
        <taxon>Verrucomicrobiales</taxon>
        <taxon>Verrucomicrobiaceae</taxon>
        <taxon>Phragmitibacter</taxon>
    </lineage>
</organism>
<dbReference type="AlphaFoldDB" id="A0A5R8KEL7"/>
<sequence>MMSEKLADEGLFDAQFLDRLRTLALRLRKRRALMKRGAQSTPATGFTREFKDYRHYTARDDFRAIDWRLYARLEKLFVRLYEEVQELHVHVVVDTSASMALPFAEKRKQALRFAVALSYLGLAGQHRVSLYRMSDTTRQELAPMRGQGNIEKVIGAVSKWECEGFTDLDKCFSEFRPSRQRYGIIFVVSDFFGREAGTAVEAVQRAAGWPGETHFVQIIHPQERQPDLEGEVELADVETGERRRFWLTKREVKAYTEMFDAFTESLSNACAGRQIDFFQCTSDEPFEERFLDMLMRGSALAGG</sequence>
<dbReference type="PANTHER" id="PTHR33608">
    <property type="entry name" value="BLL2464 PROTEIN"/>
    <property type="match status" value="1"/>
</dbReference>
<dbReference type="SUPFAM" id="SSF53300">
    <property type="entry name" value="vWA-like"/>
    <property type="match status" value="1"/>
</dbReference>
<dbReference type="InterPro" id="IPR002881">
    <property type="entry name" value="DUF58"/>
</dbReference>
<proteinExistence type="predicted"/>
<evidence type="ECO:0000313" key="2">
    <source>
        <dbReference type="EMBL" id="TLD70748.1"/>
    </source>
</evidence>
<dbReference type="Gene3D" id="3.40.50.410">
    <property type="entry name" value="von Willebrand factor, type A domain"/>
    <property type="match status" value="1"/>
</dbReference>
<dbReference type="InterPro" id="IPR036465">
    <property type="entry name" value="vWFA_dom_sf"/>
</dbReference>
<dbReference type="Proteomes" id="UP000306196">
    <property type="component" value="Unassembled WGS sequence"/>
</dbReference>
<dbReference type="OrthoDB" id="9776116at2"/>
<gene>
    <name evidence="2" type="ORF">FEM03_10585</name>
</gene>
<evidence type="ECO:0000259" key="1">
    <source>
        <dbReference type="Pfam" id="PF01882"/>
    </source>
</evidence>
<dbReference type="PANTHER" id="PTHR33608:SF7">
    <property type="entry name" value="DUF58 DOMAIN-CONTAINING PROTEIN"/>
    <property type="match status" value="1"/>
</dbReference>
<dbReference type="RefSeq" id="WP_138086218.1">
    <property type="nucleotide sequence ID" value="NZ_VAUV01000007.1"/>
</dbReference>
<dbReference type="Pfam" id="PF01882">
    <property type="entry name" value="DUF58"/>
    <property type="match status" value="1"/>
</dbReference>
<protein>
    <submittedName>
        <fullName evidence="2">DUF58 domain-containing protein</fullName>
    </submittedName>
</protein>
<reference evidence="2 3" key="1">
    <citation type="submission" date="2019-05" db="EMBL/GenBank/DDBJ databases">
        <title>Verrucobacter flavum gen. nov., sp. nov. a new member of the family Verrucomicrobiaceae.</title>
        <authorList>
            <person name="Szuroczki S."/>
            <person name="Abbaszade G."/>
            <person name="Szabo A."/>
            <person name="Felfoldi T."/>
            <person name="Schumann P."/>
            <person name="Boka K."/>
            <person name="Keki Z."/>
            <person name="Toumi M."/>
            <person name="Toth E."/>
        </authorList>
    </citation>
    <scope>NUCLEOTIDE SEQUENCE [LARGE SCALE GENOMIC DNA]</scope>
    <source>
        <strain evidence="2 3">MG-N-17</strain>
    </source>
</reference>
<evidence type="ECO:0000313" key="3">
    <source>
        <dbReference type="Proteomes" id="UP000306196"/>
    </source>
</evidence>
<feature type="domain" description="DUF58" evidence="1">
    <location>
        <begin position="52"/>
        <end position="253"/>
    </location>
</feature>
<comment type="caution">
    <text evidence="2">The sequence shown here is derived from an EMBL/GenBank/DDBJ whole genome shotgun (WGS) entry which is preliminary data.</text>
</comment>
<accession>A0A5R8KEL7</accession>
<dbReference type="EMBL" id="VAUV01000007">
    <property type="protein sequence ID" value="TLD70748.1"/>
    <property type="molecule type" value="Genomic_DNA"/>
</dbReference>